<proteinExistence type="predicted"/>
<name>A0ABT4I4E9_9BACL</name>
<dbReference type="RefSeq" id="WP_258418390.1">
    <property type="nucleotide sequence ID" value="NZ_JAPTNG010000023.1"/>
</dbReference>
<evidence type="ECO:0000313" key="2">
    <source>
        <dbReference type="Proteomes" id="UP001067708"/>
    </source>
</evidence>
<sequence length="252" mass="29964">MNDKKIIINGKGLPWDIIASQYESYITSGFYLTVHDIAEYFGCTYPYTLTNIRPYIEHISINTVARKLIFRSHNQICEWEEKNLELAKKRILFNNVDFRDFVRKNVKKEIRYGHIPFAEFEDEKEYQSILNSYDKNKENPFVVLNKAAKKLYKIFKERKVSNELKSVPDKLYSLKELKEHLGYRHDMEVRRLIESRGANKHCYGNLIRYDINELIDDSIPIPINIYQEKPHSILVKEIISAAKRDLITRKNR</sequence>
<dbReference type="EMBL" id="JAPTNG010000023">
    <property type="protein sequence ID" value="MCZ0833444.1"/>
    <property type="molecule type" value="Genomic_DNA"/>
</dbReference>
<keyword evidence="2" id="KW-1185">Reference proteome</keyword>
<reference evidence="1" key="1">
    <citation type="submission" date="2022-09" db="EMBL/GenBank/DDBJ databases">
        <title>Genome analysis and characterization of larvicidal activity of Brevibacillus strains.</title>
        <authorList>
            <person name="Patrusheva E.V."/>
            <person name="Izotova A.O."/>
            <person name="Toshchakov S.V."/>
            <person name="Sineoky S.P."/>
        </authorList>
    </citation>
    <scope>NUCLEOTIDE SEQUENCE</scope>
    <source>
        <strain evidence="1">VKPM_B-13244</strain>
    </source>
</reference>
<organism evidence="1 2">
    <name type="scientific">Brevibacillus halotolerans</name>
    <dbReference type="NCBI Taxonomy" id="1507437"/>
    <lineage>
        <taxon>Bacteria</taxon>
        <taxon>Bacillati</taxon>
        <taxon>Bacillota</taxon>
        <taxon>Bacilli</taxon>
        <taxon>Bacillales</taxon>
        <taxon>Paenibacillaceae</taxon>
        <taxon>Brevibacillus</taxon>
    </lineage>
</organism>
<evidence type="ECO:0000313" key="1">
    <source>
        <dbReference type="EMBL" id="MCZ0833444.1"/>
    </source>
</evidence>
<comment type="caution">
    <text evidence="1">The sequence shown here is derived from an EMBL/GenBank/DDBJ whole genome shotgun (WGS) entry which is preliminary data.</text>
</comment>
<protein>
    <submittedName>
        <fullName evidence="1">Uncharacterized protein</fullName>
    </submittedName>
</protein>
<gene>
    <name evidence="1" type="ORF">O0535_22305</name>
</gene>
<dbReference type="Proteomes" id="UP001067708">
    <property type="component" value="Unassembled WGS sequence"/>
</dbReference>
<accession>A0ABT4I4E9</accession>